<dbReference type="OrthoDB" id="9801186at2"/>
<dbReference type="InterPro" id="IPR020843">
    <property type="entry name" value="ER"/>
</dbReference>
<dbReference type="SUPFAM" id="SSF51735">
    <property type="entry name" value="NAD(P)-binding Rossmann-fold domains"/>
    <property type="match status" value="1"/>
</dbReference>
<evidence type="ECO:0000313" key="2">
    <source>
        <dbReference type="EMBL" id="OCG74377.1"/>
    </source>
</evidence>
<proteinExistence type="predicted"/>
<dbReference type="GO" id="GO:0016491">
    <property type="term" value="F:oxidoreductase activity"/>
    <property type="evidence" value="ECO:0007669"/>
    <property type="project" value="InterPro"/>
</dbReference>
<dbReference type="SUPFAM" id="SSF50129">
    <property type="entry name" value="GroES-like"/>
    <property type="match status" value="1"/>
</dbReference>
<dbReference type="Gene3D" id="3.90.180.10">
    <property type="entry name" value="Medium-chain alcohol dehydrogenases, catalytic domain"/>
    <property type="match status" value="1"/>
</dbReference>
<dbReference type="Gene3D" id="3.40.50.720">
    <property type="entry name" value="NAD(P)-binding Rossmann-like Domain"/>
    <property type="match status" value="1"/>
</dbReference>
<dbReference type="PANTHER" id="PTHR44154:SF1">
    <property type="entry name" value="QUINONE OXIDOREDUCTASE"/>
    <property type="match status" value="1"/>
</dbReference>
<sequence length="313" mass="31746">MARAVQYSELGGPEVLRVAEVPDPVAGPGQVTVRVEAAGVNPIDTKLRAGIRPSPPFTEPRGTGADGAGHVTSVGEGVDGFRVGDPVVFRGAEGAYATDIAIDADKLTFRPAGVTAAQGAGIPIPWGTAYQALRSLAVRADDTLLIHGGSGSVGQAAIQFAALWGARVIATTSAERADRVAGLGAEPLAYGPGLIDAVRSLAPDGVTVILDCAGTDEALAQSLELLADRTRIATIVAGPKAGDLGIRAFGGGSPHPLTPQQNQLRAEAVPIALAMLAAGRFSIELGRSFRLDEAADAHRAVEAGAPGKLVVVP</sequence>
<dbReference type="RefSeq" id="WP_067025910.1">
    <property type="nucleotide sequence ID" value="NZ_CP038256.1"/>
</dbReference>
<dbReference type="InterPro" id="IPR011032">
    <property type="entry name" value="GroES-like_sf"/>
</dbReference>
<dbReference type="InterPro" id="IPR013149">
    <property type="entry name" value="ADH-like_C"/>
</dbReference>
<dbReference type="AlphaFoldDB" id="A0A1B9NCP8"/>
<keyword evidence="3" id="KW-1185">Reference proteome</keyword>
<dbReference type="SMART" id="SM00829">
    <property type="entry name" value="PKS_ER"/>
    <property type="match status" value="1"/>
</dbReference>
<dbReference type="InterPro" id="IPR036291">
    <property type="entry name" value="NAD(P)-bd_dom_sf"/>
</dbReference>
<dbReference type="Pfam" id="PF08240">
    <property type="entry name" value="ADH_N"/>
    <property type="match status" value="1"/>
</dbReference>
<evidence type="ECO:0000256" key="1">
    <source>
        <dbReference type="ARBA" id="ARBA00022857"/>
    </source>
</evidence>
<keyword evidence="1" id="KW-0521">NADP</keyword>
<dbReference type="EMBL" id="LXMD01000022">
    <property type="protein sequence ID" value="OCG74377.1"/>
    <property type="molecule type" value="Genomic_DNA"/>
</dbReference>
<comment type="caution">
    <text evidence="2">The sequence shown here is derived from an EMBL/GenBank/DDBJ whole genome shotgun (WGS) entry which is preliminary data.</text>
</comment>
<gene>
    <name evidence="2" type="ORF">A7J15_05980</name>
</gene>
<dbReference type="InterPro" id="IPR013154">
    <property type="entry name" value="ADH-like_N"/>
</dbReference>
<dbReference type="STRING" id="904291.A7J15_05980"/>
<evidence type="ECO:0000313" key="3">
    <source>
        <dbReference type="Proteomes" id="UP000093355"/>
    </source>
</evidence>
<organism evidence="2 3">
    <name type="scientific">Microbacterium sediminis</name>
    <dbReference type="NCBI Taxonomy" id="904291"/>
    <lineage>
        <taxon>Bacteria</taxon>
        <taxon>Bacillati</taxon>
        <taxon>Actinomycetota</taxon>
        <taxon>Actinomycetes</taxon>
        <taxon>Micrococcales</taxon>
        <taxon>Microbacteriaceae</taxon>
        <taxon>Microbacterium</taxon>
    </lineage>
</organism>
<dbReference type="Pfam" id="PF00107">
    <property type="entry name" value="ADH_zinc_N"/>
    <property type="match status" value="1"/>
</dbReference>
<accession>A0A1B9NCP8</accession>
<dbReference type="InterPro" id="IPR051603">
    <property type="entry name" value="Zinc-ADH_QOR/CCCR"/>
</dbReference>
<protein>
    <submittedName>
        <fullName evidence="2">Uncharacterized protein</fullName>
    </submittedName>
</protein>
<dbReference type="CDD" id="cd05289">
    <property type="entry name" value="MDR_like_2"/>
    <property type="match status" value="1"/>
</dbReference>
<dbReference type="PANTHER" id="PTHR44154">
    <property type="entry name" value="QUINONE OXIDOREDUCTASE"/>
    <property type="match status" value="1"/>
</dbReference>
<reference evidence="2 3" key="1">
    <citation type="submission" date="2016-05" db="EMBL/GenBank/DDBJ databases">
        <authorList>
            <person name="Lavstsen T."/>
            <person name="Jespersen J.S."/>
        </authorList>
    </citation>
    <scope>NUCLEOTIDE SEQUENCE [LARGE SCALE GENOMIC DNA]</scope>
    <source>
        <strain evidence="2 3">YLB-01</strain>
    </source>
</reference>
<dbReference type="Proteomes" id="UP000093355">
    <property type="component" value="Unassembled WGS sequence"/>
</dbReference>
<name>A0A1B9NCP8_9MICO</name>